<dbReference type="PROSITE" id="PS00018">
    <property type="entry name" value="EF_HAND_1"/>
    <property type="match status" value="1"/>
</dbReference>
<dbReference type="EMBL" id="AMCI01005292">
    <property type="protein sequence ID" value="EJW96410.1"/>
    <property type="molecule type" value="Genomic_DNA"/>
</dbReference>
<gene>
    <name evidence="1" type="ORF">EVA_15483</name>
</gene>
<dbReference type="InterPro" id="IPR018247">
    <property type="entry name" value="EF_Hand_1_Ca_BS"/>
</dbReference>
<protein>
    <recommendedName>
        <fullName evidence="2">EF-hand domain-containing protein</fullName>
    </recommendedName>
</protein>
<evidence type="ECO:0000313" key="1">
    <source>
        <dbReference type="EMBL" id="EJW96410.1"/>
    </source>
</evidence>
<feature type="non-terminal residue" evidence="1">
    <location>
        <position position="246"/>
    </location>
</feature>
<accession>J9C934</accession>
<comment type="caution">
    <text evidence="1">The sequence shown here is derived from an EMBL/GenBank/DDBJ whole genome shotgun (WGS) entry which is preliminary data.</text>
</comment>
<proteinExistence type="predicted"/>
<dbReference type="AlphaFoldDB" id="J9C934"/>
<organism evidence="1">
    <name type="scientific">gut metagenome</name>
    <dbReference type="NCBI Taxonomy" id="749906"/>
    <lineage>
        <taxon>unclassified sequences</taxon>
        <taxon>metagenomes</taxon>
        <taxon>organismal metagenomes</taxon>
    </lineage>
</organism>
<evidence type="ECO:0008006" key="2">
    <source>
        <dbReference type="Google" id="ProtNLM"/>
    </source>
</evidence>
<name>J9C934_9ZZZZ</name>
<sequence length="246" mass="28151">YQANYNDNSSYEVHHFLSKNEHPSMDNGLYNTMKWYHNQKNLSSSQELIDWKTAAGYYTENSRVASISPQSASPKVDGRANRRGQWALYSRNRDLNRDGKLNPNEIRWFVPAIDQYVLCFLGGRSVFENPLFEKDKAIKRNDPAHIEGVPMQHYLSSTNKDKNQVMWAEEGCSKGDYHQVNDNKICGIRMARMLCKHGVDDTGAAFGESSLGSETTLKQDYLYTVSHTPNGAPVEYDKRVDGKDYY</sequence>
<reference evidence="1" key="1">
    <citation type="journal article" date="2012" name="PLoS ONE">
        <title>Gene sets for utilization of primary and secondary nutrition supplies in the distal gut of endangered iberian lynx.</title>
        <authorList>
            <person name="Alcaide M."/>
            <person name="Messina E."/>
            <person name="Richter M."/>
            <person name="Bargiela R."/>
            <person name="Peplies J."/>
            <person name="Huws S.A."/>
            <person name="Newbold C.J."/>
            <person name="Golyshin P.N."/>
            <person name="Simon M.A."/>
            <person name="Lopez G."/>
            <person name="Yakimov M.M."/>
            <person name="Ferrer M."/>
        </authorList>
    </citation>
    <scope>NUCLEOTIDE SEQUENCE</scope>
</reference>
<feature type="non-terminal residue" evidence="1">
    <location>
        <position position="1"/>
    </location>
</feature>